<reference evidence="2 3" key="1">
    <citation type="submission" date="2016-06" db="EMBL/GenBank/DDBJ databases">
        <title>Draft genome sequence of Flavobacterium succinicans strain DD5b.</title>
        <authorList>
            <person name="Poehlein A."/>
            <person name="Daniel R."/>
            <person name="Simeonova D.D."/>
        </authorList>
    </citation>
    <scope>NUCLEOTIDE SEQUENCE [LARGE SCALE GENOMIC DNA]</scope>
    <source>
        <strain evidence="2 3">DD5b</strain>
    </source>
</reference>
<feature type="domain" description="Aminoglycoside phosphotransferase" evidence="1">
    <location>
        <begin position="19"/>
        <end position="248"/>
    </location>
</feature>
<proteinExistence type="predicted"/>
<name>A0A199XPU5_9FLAO</name>
<dbReference type="GO" id="GO:0016301">
    <property type="term" value="F:kinase activity"/>
    <property type="evidence" value="ECO:0007669"/>
    <property type="project" value="UniProtKB-KW"/>
</dbReference>
<keyword evidence="2" id="KW-0418">Kinase</keyword>
<evidence type="ECO:0000313" key="3">
    <source>
        <dbReference type="Proteomes" id="UP000093807"/>
    </source>
</evidence>
<keyword evidence="2" id="KW-0808">Transferase</keyword>
<protein>
    <submittedName>
        <fullName evidence="2">N-acetylhexosamine 1-kinase</fullName>
        <ecNumber evidence="2">2.7.1.162</ecNumber>
    </submittedName>
</protein>
<dbReference type="InterPro" id="IPR002575">
    <property type="entry name" value="Aminoglycoside_PTrfase"/>
</dbReference>
<dbReference type="InterPro" id="IPR050249">
    <property type="entry name" value="Pseudomonas-type_ThrB"/>
</dbReference>
<dbReference type="Pfam" id="PF01636">
    <property type="entry name" value="APH"/>
    <property type="match status" value="1"/>
</dbReference>
<dbReference type="PANTHER" id="PTHR21064">
    <property type="entry name" value="AMINOGLYCOSIDE PHOSPHOTRANSFERASE DOMAIN-CONTAINING PROTEIN-RELATED"/>
    <property type="match status" value="1"/>
</dbReference>
<organism evidence="2 3">
    <name type="scientific">Flavobacterium succinicans</name>
    <dbReference type="NCBI Taxonomy" id="29536"/>
    <lineage>
        <taxon>Bacteria</taxon>
        <taxon>Pseudomonadati</taxon>
        <taxon>Bacteroidota</taxon>
        <taxon>Flavobacteriia</taxon>
        <taxon>Flavobacteriales</taxon>
        <taxon>Flavobacteriaceae</taxon>
        <taxon>Flavobacterium</taxon>
    </lineage>
</organism>
<dbReference type="SUPFAM" id="SSF56112">
    <property type="entry name" value="Protein kinase-like (PK-like)"/>
    <property type="match status" value="1"/>
</dbReference>
<dbReference type="AlphaFoldDB" id="A0A199XPU5"/>
<comment type="caution">
    <text evidence="2">The sequence shown here is derived from an EMBL/GenBank/DDBJ whole genome shotgun (WGS) entry which is preliminary data.</text>
</comment>
<gene>
    <name evidence="2" type="primary">nahK</name>
    <name evidence="2" type="ORF">FLB_20410</name>
</gene>
<dbReference type="Gene3D" id="3.30.200.20">
    <property type="entry name" value="Phosphorylase Kinase, domain 1"/>
    <property type="match status" value="1"/>
</dbReference>
<dbReference type="InterPro" id="IPR011009">
    <property type="entry name" value="Kinase-like_dom_sf"/>
</dbReference>
<dbReference type="Gene3D" id="3.90.1200.10">
    <property type="match status" value="1"/>
</dbReference>
<accession>A0A199XPU5</accession>
<dbReference type="EMBL" id="JMTM01000053">
    <property type="protein sequence ID" value="OAZ03763.1"/>
    <property type="molecule type" value="Genomic_DNA"/>
</dbReference>
<dbReference type="EC" id="2.7.1.162" evidence="2"/>
<evidence type="ECO:0000259" key="1">
    <source>
        <dbReference type="Pfam" id="PF01636"/>
    </source>
</evidence>
<evidence type="ECO:0000313" key="2">
    <source>
        <dbReference type="EMBL" id="OAZ03763.1"/>
    </source>
</evidence>
<dbReference type="PANTHER" id="PTHR21064:SF5">
    <property type="entry name" value="SLR1880 PROTEIN"/>
    <property type="match status" value="1"/>
</dbReference>
<dbReference type="Proteomes" id="UP000093807">
    <property type="component" value="Unassembled WGS sequence"/>
</dbReference>
<dbReference type="PATRIC" id="fig|29536.5.peg.2131"/>
<sequence>MAIAKVVTNFFGDVVIDDVVVLQSGLINSTYKVSTSKGDFVLQKMNQTVFPKIHALLNNKIKITKYLQQISFPTITFHSTAEGLFYTQEGEDIWQLSAYVPSIVKEKIESPIMAEKAGFFLAQFHKALLDFPIAELEYTLPDFHNTPKRYNDFKDKLTGASKERLFNASDEIEQLNFYYAKVAPVALAIQEGIIPLRVVHNDTKIGNMLFDEKGNIICIIDYDTIMPGSILHDVGDALRTGTNTATEEEKELNKVNFDTKIYEAFMKGYTQEALSFMTPKEAEAIHLSLPLLLFEQACRFLADYLDNDQYYTTSYEEQNLIRAKTQIHLLAQVCSYFNL</sequence>
<keyword evidence="3" id="KW-1185">Reference proteome</keyword>